<dbReference type="eggNOG" id="ENOG50312EF">
    <property type="taxonomic scope" value="Bacteria"/>
</dbReference>
<proteinExistence type="predicted"/>
<accession>A4BXI0</accession>
<dbReference type="STRING" id="313594.PI23P_04217"/>
<sequence>MALSTYTKVELLKKLKNQKIMFAVKSVILISMVVFAVFSTLEKGISFHTFLPLFFIPMGVYMFIELKKIEKELAQKKE</sequence>
<comment type="caution">
    <text evidence="2">The sequence shown here is derived from an EMBL/GenBank/DDBJ whole genome shotgun (WGS) entry which is preliminary data.</text>
</comment>
<keyword evidence="3" id="KW-1185">Reference proteome</keyword>
<dbReference type="AlphaFoldDB" id="A4BXI0"/>
<feature type="transmembrane region" description="Helical" evidence="1">
    <location>
        <begin position="45"/>
        <end position="64"/>
    </location>
</feature>
<dbReference type="HOGENOM" id="CLU_2619010_0_0_10"/>
<name>A4BXI0_9FLAO</name>
<dbReference type="EMBL" id="AAOG01000001">
    <property type="protein sequence ID" value="EAR13671.1"/>
    <property type="molecule type" value="Genomic_DNA"/>
</dbReference>
<feature type="transmembrane region" description="Helical" evidence="1">
    <location>
        <begin position="20"/>
        <end position="39"/>
    </location>
</feature>
<evidence type="ECO:0000313" key="3">
    <source>
        <dbReference type="Proteomes" id="UP000003053"/>
    </source>
</evidence>
<gene>
    <name evidence="2" type="ORF">PI23P_04217</name>
</gene>
<keyword evidence="1" id="KW-1133">Transmembrane helix</keyword>
<organism evidence="2 3">
    <name type="scientific">Polaribacter irgensii 23-P</name>
    <dbReference type="NCBI Taxonomy" id="313594"/>
    <lineage>
        <taxon>Bacteria</taxon>
        <taxon>Pseudomonadati</taxon>
        <taxon>Bacteroidota</taxon>
        <taxon>Flavobacteriia</taxon>
        <taxon>Flavobacteriales</taxon>
        <taxon>Flavobacteriaceae</taxon>
    </lineage>
</organism>
<evidence type="ECO:0000256" key="1">
    <source>
        <dbReference type="SAM" id="Phobius"/>
    </source>
</evidence>
<evidence type="ECO:0000313" key="2">
    <source>
        <dbReference type="EMBL" id="EAR13671.1"/>
    </source>
</evidence>
<keyword evidence="1" id="KW-0812">Transmembrane</keyword>
<dbReference type="OrthoDB" id="1203094at2"/>
<reference evidence="2 3" key="1">
    <citation type="submission" date="2006-02" db="EMBL/GenBank/DDBJ databases">
        <authorList>
            <person name="Murray A."/>
            <person name="Staley J."/>
            <person name="Ferriera S."/>
            <person name="Johnson J."/>
            <person name="Kravitz S."/>
            <person name="Halpern A."/>
            <person name="Remington K."/>
            <person name="Beeson K."/>
            <person name="Tran B."/>
            <person name="Rogers Y.-H."/>
            <person name="Friedman R."/>
            <person name="Venter J.C."/>
        </authorList>
    </citation>
    <scope>NUCLEOTIDE SEQUENCE [LARGE SCALE GENOMIC DNA]</scope>
    <source>
        <strain evidence="2 3">23-P</strain>
    </source>
</reference>
<keyword evidence="1" id="KW-0472">Membrane</keyword>
<protein>
    <submittedName>
        <fullName evidence="2">Uncharacterized protein</fullName>
    </submittedName>
</protein>
<dbReference type="Proteomes" id="UP000003053">
    <property type="component" value="Unassembled WGS sequence"/>
</dbReference>